<evidence type="ECO:0000313" key="10">
    <source>
        <dbReference type="Proteomes" id="UP000092884"/>
    </source>
</evidence>
<keyword evidence="4" id="KW-0653">Protein transport</keyword>
<dbReference type="NCBIfam" id="TIGR00964">
    <property type="entry name" value="secE_bact"/>
    <property type="match status" value="1"/>
</dbReference>
<protein>
    <submittedName>
        <fullName evidence="9">Preprotein translocase subunit SecE</fullName>
    </submittedName>
</protein>
<proteinExistence type="predicted"/>
<gene>
    <name evidence="9" type="ORF">BBW65_04305</name>
</gene>
<name>A0A1B1U5U9_9HELI</name>
<keyword evidence="5 8" id="KW-1133">Transmembrane helix</keyword>
<dbReference type="STRING" id="222136.BBW65_04305"/>
<dbReference type="InterPro" id="IPR001901">
    <property type="entry name" value="Translocase_SecE/Sec61-g"/>
</dbReference>
<dbReference type="Gene3D" id="1.20.5.1030">
    <property type="entry name" value="Preprotein translocase secy subunit"/>
    <property type="match status" value="1"/>
</dbReference>
<feature type="transmembrane region" description="Helical" evidence="8">
    <location>
        <begin position="29"/>
        <end position="52"/>
    </location>
</feature>
<evidence type="ECO:0000256" key="3">
    <source>
        <dbReference type="ARBA" id="ARBA00022692"/>
    </source>
</evidence>
<dbReference type="GO" id="GO:0008320">
    <property type="term" value="F:protein transmembrane transporter activity"/>
    <property type="evidence" value="ECO:0007669"/>
    <property type="project" value="InterPro"/>
</dbReference>
<dbReference type="GO" id="GO:0006886">
    <property type="term" value="P:intracellular protein transport"/>
    <property type="evidence" value="ECO:0007669"/>
    <property type="project" value="InterPro"/>
</dbReference>
<keyword evidence="10" id="KW-1185">Reference proteome</keyword>
<organism evidence="9 10">
    <name type="scientific">Helicobacter enhydrae</name>
    <dbReference type="NCBI Taxonomy" id="222136"/>
    <lineage>
        <taxon>Bacteria</taxon>
        <taxon>Pseudomonadati</taxon>
        <taxon>Campylobacterota</taxon>
        <taxon>Epsilonproteobacteria</taxon>
        <taxon>Campylobacterales</taxon>
        <taxon>Helicobacteraceae</taxon>
        <taxon>Helicobacter</taxon>
    </lineage>
</organism>
<dbReference type="InterPro" id="IPR038379">
    <property type="entry name" value="SecE_sf"/>
</dbReference>
<sequence length="60" mass="6713">MIRKIRNYYQNAKIEWGKVICPTKQQVKVAFFAVMLVVAVVTIFLALADLILSASVSSIL</sequence>
<evidence type="ECO:0000256" key="1">
    <source>
        <dbReference type="ARBA" id="ARBA00004370"/>
    </source>
</evidence>
<dbReference type="RefSeq" id="WP_066340222.1">
    <property type="nucleotide sequence ID" value="NZ_CP016503.1"/>
</dbReference>
<evidence type="ECO:0000256" key="2">
    <source>
        <dbReference type="ARBA" id="ARBA00022448"/>
    </source>
</evidence>
<dbReference type="GO" id="GO:0006605">
    <property type="term" value="P:protein targeting"/>
    <property type="evidence" value="ECO:0007669"/>
    <property type="project" value="InterPro"/>
</dbReference>
<dbReference type="GO" id="GO:0009306">
    <property type="term" value="P:protein secretion"/>
    <property type="evidence" value="ECO:0007669"/>
    <property type="project" value="InterPro"/>
</dbReference>
<evidence type="ECO:0000313" key="9">
    <source>
        <dbReference type="EMBL" id="ANV98072.1"/>
    </source>
</evidence>
<dbReference type="EMBL" id="CP016503">
    <property type="protein sequence ID" value="ANV98072.1"/>
    <property type="molecule type" value="Genomic_DNA"/>
</dbReference>
<dbReference type="KEGG" id="het:BBW65_04305"/>
<dbReference type="InterPro" id="IPR005807">
    <property type="entry name" value="SecE_bac"/>
</dbReference>
<keyword evidence="3 8" id="KW-0812">Transmembrane</keyword>
<dbReference type="GO" id="GO:0016020">
    <property type="term" value="C:membrane"/>
    <property type="evidence" value="ECO:0007669"/>
    <property type="project" value="UniProtKB-SubCell"/>
</dbReference>
<keyword evidence="2" id="KW-0813">Transport</keyword>
<keyword evidence="6" id="KW-0811">Translocation</keyword>
<evidence type="ECO:0000256" key="5">
    <source>
        <dbReference type="ARBA" id="ARBA00022989"/>
    </source>
</evidence>
<dbReference type="AlphaFoldDB" id="A0A1B1U5U9"/>
<reference evidence="10" key="1">
    <citation type="submission" date="2016-07" db="EMBL/GenBank/DDBJ databases">
        <authorList>
            <person name="Florea S."/>
            <person name="Webb J.S."/>
            <person name="Jaromczyk J."/>
            <person name="Schardl C.L."/>
        </authorList>
    </citation>
    <scope>NUCLEOTIDE SEQUENCE [LARGE SCALE GENOMIC DNA]</scope>
    <source>
        <strain evidence="10">MIT 01-6242</strain>
    </source>
</reference>
<evidence type="ECO:0000256" key="6">
    <source>
        <dbReference type="ARBA" id="ARBA00023010"/>
    </source>
</evidence>
<dbReference type="Proteomes" id="UP000092884">
    <property type="component" value="Chromosome"/>
</dbReference>
<evidence type="ECO:0000256" key="8">
    <source>
        <dbReference type="SAM" id="Phobius"/>
    </source>
</evidence>
<accession>A0A1B1U5U9</accession>
<comment type="subcellular location">
    <subcellularLocation>
        <location evidence="1">Membrane</location>
    </subcellularLocation>
</comment>
<evidence type="ECO:0000256" key="7">
    <source>
        <dbReference type="ARBA" id="ARBA00023136"/>
    </source>
</evidence>
<evidence type="ECO:0000256" key="4">
    <source>
        <dbReference type="ARBA" id="ARBA00022927"/>
    </source>
</evidence>
<keyword evidence="7 8" id="KW-0472">Membrane</keyword>
<dbReference type="Pfam" id="PF00584">
    <property type="entry name" value="SecE"/>
    <property type="match status" value="1"/>
</dbReference>